<sequence>MTSGDKPDPHPPEVENPTVADQVHGSANAATPRAKSAQTGASAEEVLHRWGHVVEPSSWRPHVVPADPAAPGECLCGEPADFVVETNWFGGRHSQDPVCGRHVDEVVRAIQKRQARRNGA</sequence>
<name>A0ABP8U3J0_9ACTN</name>
<feature type="compositionally biased region" description="Basic and acidic residues" evidence="1">
    <location>
        <begin position="1"/>
        <end position="13"/>
    </location>
</feature>
<accession>A0ABP8U3J0</accession>
<protein>
    <recommendedName>
        <fullName evidence="4">HNH endonuclease</fullName>
    </recommendedName>
</protein>
<feature type="region of interest" description="Disordered" evidence="1">
    <location>
        <begin position="1"/>
        <end position="44"/>
    </location>
</feature>
<organism evidence="2 3">
    <name type="scientific">Actinoallomurus vinaceus</name>
    <dbReference type="NCBI Taxonomy" id="1080074"/>
    <lineage>
        <taxon>Bacteria</taxon>
        <taxon>Bacillati</taxon>
        <taxon>Actinomycetota</taxon>
        <taxon>Actinomycetes</taxon>
        <taxon>Streptosporangiales</taxon>
        <taxon>Thermomonosporaceae</taxon>
        <taxon>Actinoallomurus</taxon>
    </lineage>
</organism>
<evidence type="ECO:0000313" key="2">
    <source>
        <dbReference type="EMBL" id="GAA4620269.1"/>
    </source>
</evidence>
<comment type="caution">
    <text evidence="2">The sequence shown here is derived from an EMBL/GenBank/DDBJ whole genome shotgun (WGS) entry which is preliminary data.</text>
</comment>
<gene>
    <name evidence="2" type="ORF">GCM10023196_003560</name>
</gene>
<evidence type="ECO:0000256" key="1">
    <source>
        <dbReference type="SAM" id="MobiDB-lite"/>
    </source>
</evidence>
<evidence type="ECO:0008006" key="4">
    <source>
        <dbReference type="Google" id="ProtNLM"/>
    </source>
</evidence>
<reference evidence="3" key="1">
    <citation type="journal article" date="2019" name="Int. J. Syst. Evol. Microbiol.">
        <title>The Global Catalogue of Microorganisms (GCM) 10K type strain sequencing project: providing services to taxonomists for standard genome sequencing and annotation.</title>
        <authorList>
            <consortium name="The Broad Institute Genomics Platform"/>
            <consortium name="The Broad Institute Genome Sequencing Center for Infectious Disease"/>
            <person name="Wu L."/>
            <person name="Ma J."/>
        </authorList>
    </citation>
    <scope>NUCLEOTIDE SEQUENCE [LARGE SCALE GENOMIC DNA]</scope>
    <source>
        <strain evidence="3">JCM 17939</strain>
    </source>
</reference>
<evidence type="ECO:0000313" key="3">
    <source>
        <dbReference type="Proteomes" id="UP001501442"/>
    </source>
</evidence>
<dbReference type="Proteomes" id="UP001501442">
    <property type="component" value="Unassembled WGS sequence"/>
</dbReference>
<keyword evidence="3" id="KW-1185">Reference proteome</keyword>
<proteinExistence type="predicted"/>
<dbReference type="EMBL" id="BAABHK010000001">
    <property type="protein sequence ID" value="GAA4620269.1"/>
    <property type="molecule type" value="Genomic_DNA"/>
</dbReference>